<dbReference type="OrthoDB" id="6615098at2759"/>
<reference evidence="1" key="1">
    <citation type="submission" date="2018-04" db="EMBL/GenBank/DDBJ databases">
        <title>Transcriptome assembly of Sipha flava.</title>
        <authorList>
            <person name="Scully E.D."/>
            <person name="Geib S.M."/>
            <person name="Palmer N.A."/>
            <person name="Koch K."/>
            <person name="Bradshaw J."/>
            <person name="Heng-Moss T."/>
            <person name="Sarath G."/>
        </authorList>
    </citation>
    <scope>NUCLEOTIDE SEQUENCE</scope>
</reference>
<organism evidence="1">
    <name type="scientific">Sipha flava</name>
    <name type="common">yellow sugarcane aphid</name>
    <dbReference type="NCBI Taxonomy" id="143950"/>
    <lineage>
        <taxon>Eukaryota</taxon>
        <taxon>Metazoa</taxon>
        <taxon>Ecdysozoa</taxon>
        <taxon>Arthropoda</taxon>
        <taxon>Hexapoda</taxon>
        <taxon>Insecta</taxon>
        <taxon>Pterygota</taxon>
        <taxon>Neoptera</taxon>
        <taxon>Paraneoptera</taxon>
        <taxon>Hemiptera</taxon>
        <taxon>Sternorrhyncha</taxon>
        <taxon>Aphidomorpha</taxon>
        <taxon>Aphidoidea</taxon>
        <taxon>Aphididae</taxon>
        <taxon>Sipha</taxon>
    </lineage>
</organism>
<sequence length="189" mass="22180">MPRQQLFLIGTMKNQVTGSKLPSKRDCLSVLFYNMRFVKLNLNESSHLVIDECMVFWRKARIPTQYSSDCATKLKKYMSIGDKVLEILDKNKSRKTDTREKGNKIFVEELDDIFDITHANALNTIKIDEDKQFLLKQRQKGRPECMLGIDMKLTGVENRKICRQEEEEKKKYTAEGNRKFHSFRRSSGF</sequence>
<dbReference type="AlphaFoldDB" id="A0A2S2R5W1"/>
<proteinExistence type="predicted"/>
<dbReference type="EMBL" id="GGMS01016155">
    <property type="protein sequence ID" value="MBY85358.1"/>
    <property type="molecule type" value="Transcribed_RNA"/>
</dbReference>
<name>A0A2S2R5W1_9HEMI</name>
<accession>A0A2S2R5W1</accession>
<evidence type="ECO:0000313" key="1">
    <source>
        <dbReference type="EMBL" id="MBY85358.1"/>
    </source>
</evidence>
<gene>
    <name evidence="1" type="ORF">g.184118</name>
</gene>
<protein>
    <submittedName>
        <fullName evidence="1">Uncharacterized protein</fullName>
    </submittedName>
</protein>